<dbReference type="EMBL" id="CP017962">
    <property type="protein sequence ID" value="APC48350.1"/>
    <property type="molecule type" value="Genomic_DNA"/>
</dbReference>
<evidence type="ECO:0000256" key="1">
    <source>
        <dbReference type="ARBA" id="ARBA00005656"/>
    </source>
</evidence>
<dbReference type="NCBIfam" id="NF006045">
    <property type="entry name" value="PRK08190.1"/>
    <property type="match status" value="1"/>
</dbReference>
<dbReference type="GO" id="GO:0016746">
    <property type="term" value="F:acyltransferase activity"/>
    <property type="evidence" value="ECO:0007669"/>
    <property type="project" value="UniProtKB-KW"/>
</dbReference>
<accession>A0AAC9J1Z2</accession>
<evidence type="ECO:0000313" key="5">
    <source>
        <dbReference type="EMBL" id="APC48350.1"/>
    </source>
</evidence>
<keyword evidence="2" id="KW-0808">Transferase</keyword>
<proteinExistence type="inferred from homology"/>
<dbReference type="InterPro" id="IPR002505">
    <property type="entry name" value="PTA_PTB"/>
</dbReference>
<dbReference type="GeneID" id="71514584"/>
<dbReference type="PIRSF" id="PIRSF000428">
    <property type="entry name" value="P_Ac_trans"/>
    <property type="match status" value="1"/>
</dbReference>
<feature type="domain" description="Phosphate acetyl/butaryl transferase" evidence="4">
    <location>
        <begin position="80"/>
        <end position="295"/>
    </location>
</feature>
<evidence type="ECO:0000256" key="3">
    <source>
        <dbReference type="ARBA" id="ARBA00023315"/>
    </source>
</evidence>
<dbReference type="InterPro" id="IPR012147">
    <property type="entry name" value="P_Ac_Bu_trans"/>
</dbReference>
<keyword evidence="3" id="KW-0012">Acyltransferase</keyword>
<dbReference type="KEGG" id="vhl:BME96_09290"/>
<dbReference type="SUPFAM" id="SSF53659">
    <property type="entry name" value="Isocitrate/Isopropylmalate dehydrogenase-like"/>
    <property type="match status" value="1"/>
</dbReference>
<dbReference type="Gene3D" id="3.40.718.10">
    <property type="entry name" value="Isopropylmalate Dehydrogenase"/>
    <property type="match status" value="1"/>
</dbReference>
<evidence type="ECO:0000313" key="6">
    <source>
        <dbReference type="Proteomes" id="UP000182945"/>
    </source>
</evidence>
<reference evidence="5 6" key="1">
    <citation type="submission" date="2016-11" db="EMBL/GenBank/DDBJ databases">
        <title>Complete genome sequencing of Virgibacillus halodenitrificans PDB-F2.</title>
        <authorList>
            <person name="Sun Z."/>
            <person name="Zhou Y."/>
            <person name="Li H."/>
        </authorList>
    </citation>
    <scope>NUCLEOTIDE SEQUENCE [LARGE SCALE GENOMIC DNA]</scope>
    <source>
        <strain evidence="5 6">PDB-F2</strain>
    </source>
</reference>
<dbReference type="AlphaFoldDB" id="A0AAC9J1Z2"/>
<dbReference type="Proteomes" id="UP000182945">
    <property type="component" value="Chromosome"/>
</dbReference>
<protein>
    <submittedName>
        <fullName evidence="5">Phosphate butyryltransferase</fullName>
    </submittedName>
</protein>
<name>A0AAC9J1Z2_VIRHA</name>
<dbReference type="PANTHER" id="PTHR43356:SF2">
    <property type="entry name" value="PHOSPHATE ACETYLTRANSFERASE"/>
    <property type="match status" value="1"/>
</dbReference>
<dbReference type="InterPro" id="IPR050500">
    <property type="entry name" value="Phos_Acetyltrans/Butyryltrans"/>
</dbReference>
<evidence type="ECO:0000256" key="2">
    <source>
        <dbReference type="ARBA" id="ARBA00022679"/>
    </source>
</evidence>
<evidence type="ECO:0000259" key="4">
    <source>
        <dbReference type="Pfam" id="PF01515"/>
    </source>
</evidence>
<organism evidence="5 6">
    <name type="scientific">Virgibacillus halodenitrificans</name>
    <name type="common">Bacillus halodenitrificans</name>
    <dbReference type="NCBI Taxonomy" id="1482"/>
    <lineage>
        <taxon>Bacteria</taxon>
        <taxon>Bacillati</taxon>
        <taxon>Bacillota</taxon>
        <taxon>Bacilli</taxon>
        <taxon>Bacillales</taxon>
        <taxon>Bacillaceae</taxon>
        <taxon>Virgibacillus</taxon>
    </lineage>
</organism>
<dbReference type="Pfam" id="PF01515">
    <property type="entry name" value="PTA_PTB"/>
    <property type="match status" value="1"/>
</dbReference>
<gene>
    <name evidence="5" type="ORF">BME96_09290</name>
</gene>
<dbReference type="NCBIfam" id="NF005837">
    <property type="entry name" value="PRK07742.1"/>
    <property type="match status" value="1"/>
</dbReference>
<comment type="similarity">
    <text evidence="1">Belongs to the phosphate acetyltransferase and butyryltransferase family.</text>
</comment>
<dbReference type="RefSeq" id="WP_060678434.1">
    <property type="nucleotide sequence ID" value="NZ_CP017962.1"/>
</dbReference>
<dbReference type="PANTHER" id="PTHR43356">
    <property type="entry name" value="PHOSPHATE ACETYLTRANSFERASE"/>
    <property type="match status" value="1"/>
</dbReference>
<sequence length="306" mass="33291">MQTLEEIKQKVRTKRKQKVSVANPADQEVLLAIKYALEQDFCTFLLVGDSEKIRSAASDIALELDPRYINIEDVKGESEIARVAVSAVHNRKADILMKGNIATKSLLRAVLHKEYGLRSGQVLSHVALFEIPGQDRLFFLTDAAMNIEPDLKVKAQIIQNAVKVARGIGYQRPRVAILAPVEVVNEEMQSTIDAAILTQMQVRGQITGCTVDGPLAFDNAVSSEAANHKNIQSEVAGRADILMVPSIEVGNTLYKSFVYFAEAKVAAVVSGAKAPIVLTSRADSAESKLNSLALALLSSTTFEEEN</sequence>